<sequence>MHPSSKRGFTLIELLVVIAIIAVLIALLLPAVQSAREAARRSQCVNNLKQIGLGMHNYHSAIGSFPLGNSKAVGVVGQAPYNWGTFGHLAMLMPYMEQTAVYNACNFNWTVWTMNGGPDVNSTAAQTKLNVLLCPSDGAAAKPNINSYHGSMGPTTEPWGSTGPGVFNTQGSGTTLADLTDGSSNTISHVESLVGDPNRRTSKFRGGFAGGVSNSTNLYDVRANLAQVMQAAQGCQTAYVGNPSGSYPNRGEIWALGAPGFSLTNTVLTPNSGQFTFSYCRWDSSCSNCGSDFGHLFVNSSNHSGGINTLMADGSVRFVKDSVNQQSWMALGSGNGGEVVSSDSY</sequence>
<proteinExistence type="predicted"/>
<name>A0ABT6FDA6_9BACT</name>
<dbReference type="PANTHER" id="PTHR30093:SF2">
    <property type="entry name" value="TYPE II SECRETION SYSTEM PROTEIN H"/>
    <property type="match status" value="1"/>
</dbReference>
<protein>
    <submittedName>
        <fullName evidence="2">DUF1559 domain-containing protein</fullName>
    </submittedName>
</protein>
<dbReference type="InterPro" id="IPR011453">
    <property type="entry name" value="DUF1559"/>
</dbReference>
<dbReference type="NCBIfam" id="TIGR04294">
    <property type="entry name" value="pre_pil_HX9DG"/>
    <property type="match status" value="1"/>
</dbReference>
<dbReference type="Pfam" id="PF07963">
    <property type="entry name" value="N_methyl"/>
    <property type="match status" value="1"/>
</dbReference>
<dbReference type="Proteomes" id="UP001216907">
    <property type="component" value="Unassembled WGS sequence"/>
</dbReference>
<dbReference type="NCBIfam" id="TIGR02532">
    <property type="entry name" value="IV_pilin_GFxxxE"/>
    <property type="match status" value="1"/>
</dbReference>
<dbReference type="InterPro" id="IPR027558">
    <property type="entry name" value="Pre_pil_HX9DG_C"/>
</dbReference>
<dbReference type="Pfam" id="PF07596">
    <property type="entry name" value="SBP_bac_10"/>
    <property type="match status" value="1"/>
</dbReference>
<gene>
    <name evidence="2" type="ORF">PZE19_17180</name>
</gene>
<evidence type="ECO:0000259" key="1">
    <source>
        <dbReference type="Pfam" id="PF07596"/>
    </source>
</evidence>
<dbReference type="SUPFAM" id="SSF54523">
    <property type="entry name" value="Pili subunits"/>
    <property type="match status" value="1"/>
</dbReference>
<evidence type="ECO:0000313" key="3">
    <source>
        <dbReference type="Proteomes" id="UP001216907"/>
    </source>
</evidence>
<accession>A0ABT6FDA6</accession>
<dbReference type="EMBL" id="JARRAG010000002">
    <property type="protein sequence ID" value="MDG3005522.1"/>
    <property type="molecule type" value="Genomic_DNA"/>
</dbReference>
<dbReference type="PANTHER" id="PTHR30093">
    <property type="entry name" value="GENERAL SECRETION PATHWAY PROTEIN G"/>
    <property type="match status" value="1"/>
</dbReference>
<reference evidence="2 3" key="1">
    <citation type="submission" date="2023-03" db="EMBL/GenBank/DDBJ databases">
        <title>Paludisphaera mucosa sp. nov. a novel planctomycete from northern fen.</title>
        <authorList>
            <person name="Ivanova A."/>
        </authorList>
    </citation>
    <scope>NUCLEOTIDE SEQUENCE [LARGE SCALE GENOMIC DNA]</scope>
    <source>
        <strain evidence="2 3">Pla2</strain>
    </source>
</reference>
<dbReference type="InterPro" id="IPR045584">
    <property type="entry name" value="Pilin-like"/>
</dbReference>
<dbReference type="RefSeq" id="WP_277861854.1">
    <property type="nucleotide sequence ID" value="NZ_JARRAG010000002.1"/>
</dbReference>
<dbReference type="PROSITE" id="PS00409">
    <property type="entry name" value="PROKAR_NTER_METHYL"/>
    <property type="match status" value="1"/>
</dbReference>
<evidence type="ECO:0000313" key="2">
    <source>
        <dbReference type="EMBL" id="MDG3005522.1"/>
    </source>
</evidence>
<dbReference type="Gene3D" id="3.30.700.10">
    <property type="entry name" value="Glycoprotein, Type 4 Pilin"/>
    <property type="match status" value="1"/>
</dbReference>
<organism evidence="2 3">
    <name type="scientific">Paludisphaera mucosa</name>
    <dbReference type="NCBI Taxonomy" id="3030827"/>
    <lineage>
        <taxon>Bacteria</taxon>
        <taxon>Pseudomonadati</taxon>
        <taxon>Planctomycetota</taxon>
        <taxon>Planctomycetia</taxon>
        <taxon>Isosphaerales</taxon>
        <taxon>Isosphaeraceae</taxon>
        <taxon>Paludisphaera</taxon>
    </lineage>
</organism>
<dbReference type="InterPro" id="IPR012902">
    <property type="entry name" value="N_methyl_site"/>
</dbReference>
<feature type="domain" description="DUF1559" evidence="1">
    <location>
        <begin position="33"/>
        <end position="326"/>
    </location>
</feature>
<comment type="caution">
    <text evidence="2">The sequence shown here is derived from an EMBL/GenBank/DDBJ whole genome shotgun (WGS) entry which is preliminary data.</text>
</comment>
<keyword evidence="3" id="KW-1185">Reference proteome</keyword>